<dbReference type="Pfam" id="PF00294">
    <property type="entry name" value="PfkB"/>
    <property type="match status" value="1"/>
</dbReference>
<protein>
    <submittedName>
        <fullName evidence="3">Uncharacterized protein</fullName>
    </submittedName>
</protein>
<proteinExistence type="predicted"/>
<organism evidence="3">
    <name type="scientific">Mucochytrium quahogii</name>
    <dbReference type="NCBI Taxonomy" id="96639"/>
    <lineage>
        <taxon>Eukaryota</taxon>
        <taxon>Sar</taxon>
        <taxon>Stramenopiles</taxon>
        <taxon>Bigyra</taxon>
        <taxon>Labyrinthulomycetes</taxon>
        <taxon>Thraustochytrida</taxon>
        <taxon>Thraustochytriidae</taxon>
        <taxon>Mucochytrium</taxon>
    </lineage>
</organism>
<dbReference type="EMBL" id="HBHK01001480">
    <property type="protein sequence ID" value="CAD9664061.1"/>
    <property type="molecule type" value="Transcribed_RNA"/>
</dbReference>
<evidence type="ECO:0000259" key="2">
    <source>
        <dbReference type="Pfam" id="PF00485"/>
    </source>
</evidence>
<sequence>MFHKVVIRIVFQSQGLGPSARPSSNIYKSKVIHRYIRHNSSTIISPTRLLYHICVTVLGYWAITDKKVMDTWSDLGGADGADSVCVRMGICGVESDVWFSKEFVNGAITPIVRAVSEMCNRDRLGVALVGICGCPGSGKSVLANVLEKLCGTRVKSIGMDAFHFTNAKLHEINKRDVKGSPETIDVDAFVATLEALKQKSKKCPNISLPVYDRNIHDPIPNADEIGDQVKVVLVDGIHLFCDGPPWARVPALLDGWIFLTHTNPSLCFSRVIERKVANGVSREAAEMHYKRVDLPNCDKINAQIKKALSRADNWPKLVMQVVVRPSSVRTLLYGIPHHLGAACDPSNKPESLVVVLGPNPALQKTMLFDKPWERDHVNRASKLEISVGGKGQQFSVAAVHYLSSHLNFNVKIALHQFLGGSNGRQIESILSSRSIIQKTVQVSPQTRTCLTLLEKDSDSATELIEPSGTISNSEYNLFVQQVKTQVENREGTKCAIALCGTTPPGTELLYADCARLAANDENTIVMLDGYKGISQVLPFVNILKVNTDELRAISCDRDQDLKTEIQLPVVDFAYPLFKCYPSLNHICVTAGANKSFLFSRAANEEVLHYEYFIPSISPAEFANPIGAGDTVGAVTLTNFISCGNMITSFPIGLAAGCATCLHYGQTFDHDKLEEFLRKMTCTQVMVAKS</sequence>
<dbReference type="InterPro" id="IPR006083">
    <property type="entry name" value="PRK/URK"/>
</dbReference>
<feature type="domain" description="Carbohydrate kinase PfkB" evidence="1">
    <location>
        <begin position="374"/>
        <end position="667"/>
    </location>
</feature>
<dbReference type="PANTHER" id="PTHR46566:SF2">
    <property type="entry name" value="ATP-DEPENDENT 6-PHOSPHOFRUCTOKINASE ISOZYME 2"/>
    <property type="match status" value="1"/>
</dbReference>
<dbReference type="PANTHER" id="PTHR46566">
    <property type="entry name" value="1-PHOSPHOFRUCTOKINASE-RELATED"/>
    <property type="match status" value="1"/>
</dbReference>
<dbReference type="InterPro" id="IPR029056">
    <property type="entry name" value="Ribokinase-like"/>
</dbReference>
<gene>
    <name evidence="3" type="ORF">QSP1433_LOCUS882</name>
</gene>
<dbReference type="SUPFAM" id="SSF53613">
    <property type="entry name" value="Ribokinase-like"/>
    <property type="match status" value="1"/>
</dbReference>
<evidence type="ECO:0000313" key="3">
    <source>
        <dbReference type="EMBL" id="CAD9664061.1"/>
    </source>
</evidence>
<dbReference type="Gene3D" id="3.40.1190.20">
    <property type="match status" value="1"/>
</dbReference>
<accession>A0A7S2W294</accession>
<dbReference type="SUPFAM" id="SSF52540">
    <property type="entry name" value="P-loop containing nucleoside triphosphate hydrolases"/>
    <property type="match status" value="1"/>
</dbReference>
<dbReference type="Pfam" id="PF00485">
    <property type="entry name" value="PRK"/>
    <property type="match status" value="1"/>
</dbReference>
<feature type="domain" description="Phosphoribulokinase/uridine kinase" evidence="2">
    <location>
        <begin position="129"/>
        <end position="299"/>
    </location>
</feature>
<dbReference type="InterPro" id="IPR011611">
    <property type="entry name" value="PfkB_dom"/>
</dbReference>
<reference evidence="3" key="1">
    <citation type="submission" date="2021-01" db="EMBL/GenBank/DDBJ databases">
        <authorList>
            <person name="Corre E."/>
            <person name="Pelletier E."/>
            <person name="Niang G."/>
            <person name="Scheremetjew M."/>
            <person name="Finn R."/>
            <person name="Kale V."/>
            <person name="Holt S."/>
            <person name="Cochrane G."/>
            <person name="Meng A."/>
            <person name="Brown T."/>
            <person name="Cohen L."/>
        </authorList>
    </citation>
    <scope>NUCLEOTIDE SEQUENCE</scope>
    <source>
        <strain evidence="3">NY070348D</strain>
    </source>
</reference>
<dbReference type="Gene3D" id="3.40.50.300">
    <property type="entry name" value="P-loop containing nucleotide triphosphate hydrolases"/>
    <property type="match status" value="1"/>
</dbReference>
<evidence type="ECO:0000259" key="1">
    <source>
        <dbReference type="Pfam" id="PF00294"/>
    </source>
</evidence>
<dbReference type="AlphaFoldDB" id="A0A7S2W294"/>
<name>A0A7S2W294_9STRA</name>
<dbReference type="GO" id="GO:0005524">
    <property type="term" value="F:ATP binding"/>
    <property type="evidence" value="ECO:0007669"/>
    <property type="project" value="InterPro"/>
</dbReference>
<dbReference type="GO" id="GO:0016301">
    <property type="term" value="F:kinase activity"/>
    <property type="evidence" value="ECO:0007669"/>
    <property type="project" value="InterPro"/>
</dbReference>
<dbReference type="InterPro" id="IPR027417">
    <property type="entry name" value="P-loop_NTPase"/>
</dbReference>